<organism evidence="1 2">
    <name type="scientific">Spiromyces aspiralis</name>
    <dbReference type="NCBI Taxonomy" id="68401"/>
    <lineage>
        <taxon>Eukaryota</taxon>
        <taxon>Fungi</taxon>
        <taxon>Fungi incertae sedis</taxon>
        <taxon>Zoopagomycota</taxon>
        <taxon>Kickxellomycotina</taxon>
        <taxon>Kickxellomycetes</taxon>
        <taxon>Kickxellales</taxon>
        <taxon>Kickxellaceae</taxon>
        <taxon>Spiromyces</taxon>
    </lineage>
</organism>
<evidence type="ECO:0000313" key="1">
    <source>
        <dbReference type="EMBL" id="KAJ1672788.1"/>
    </source>
</evidence>
<comment type="caution">
    <text evidence="1">The sequence shown here is derived from an EMBL/GenBank/DDBJ whole genome shotgun (WGS) entry which is preliminary data.</text>
</comment>
<accession>A0ACC1HCH2</accession>
<gene>
    <name evidence="1" type="ORF">EV182_006502</name>
</gene>
<reference evidence="1" key="1">
    <citation type="submission" date="2022-06" db="EMBL/GenBank/DDBJ databases">
        <title>Phylogenomic reconstructions and comparative analyses of Kickxellomycotina fungi.</title>
        <authorList>
            <person name="Reynolds N.K."/>
            <person name="Stajich J.E."/>
            <person name="Barry K."/>
            <person name="Grigoriev I.V."/>
            <person name="Crous P."/>
            <person name="Smith M.E."/>
        </authorList>
    </citation>
    <scope>NUCLEOTIDE SEQUENCE</scope>
    <source>
        <strain evidence="1">RSA 2271</strain>
    </source>
</reference>
<keyword evidence="2" id="KW-1185">Reference proteome</keyword>
<protein>
    <submittedName>
        <fullName evidence="1">Uncharacterized protein</fullName>
    </submittedName>
</protein>
<sequence>MLCKRRPVRPLVAVAVGLALLALLCCQVVAHPFGGVDIPSFQRAFESVKVRFDHSPHAAGDEEDGDGRPLNDLITDYSNDEDLVHIKYVKLDPEKPVRNSPLSVKSLAFVKERVEGAVADVYVKWGPIPVFSHQYDLCEELTLELNKTCPVERGDLLVSITADVPRFVPPGWYTVEASGHRVEDNKRIGKIVARVHF</sequence>
<dbReference type="EMBL" id="JAMZIH010007840">
    <property type="protein sequence ID" value="KAJ1672788.1"/>
    <property type="molecule type" value="Genomic_DNA"/>
</dbReference>
<name>A0ACC1HCH2_9FUNG</name>
<dbReference type="Proteomes" id="UP001145114">
    <property type="component" value="Unassembled WGS sequence"/>
</dbReference>
<proteinExistence type="predicted"/>
<evidence type="ECO:0000313" key="2">
    <source>
        <dbReference type="Proteomes" id="UP001145114"/>
    </source>
</evidence>